<dbReference type="Proteomes" id="UP000011859">
    <property type="component" value="Chromosome"/>
</dbReference>
<feature type="region of interest" description="Disordered" evidence="2">
    <location>
        <begin position="32"/>
        <end position="77"/>
    </location>
</feature>
<keyword evidence="6" id="KW-1185">Reference proteome</keyword>
<evidence type="ECO:0000259" key="3">
    <source>
        <dbReference type="Pfam" id="PF20148"/>
    </source>
</evidence>
<dbReference type="PANTHER" id="PTHR32305">
    <property type="match status" value="1"/>
</dbReference>
<name>M4NAC6_9GAMM</name>
<dbReference type="EMBL" id="CP003470">
    <property type="protein sequence ID" value="AGG87415.1"/>
    <property type="molecule type" value="Genomic_DNA"/>
</dbReference>
<dbReference type="Pfam" id="PF20148">
    <property type="entry name" value="DUF6531"/>
    <property type="match status" value="1"/>
</dbReference>
<dbReference type="KEGG" id="rhd:R2APBS1_0239"/>
<dbReference type="InterPro" id="IPR031325">
    <property type="entry name" value="RHS_repeat"/>
</dbReference>
<protein>
    <submittedName>
        <fullName evidence="5">RHS repeat-associated core domain protein</fullName>
    </submittedName>
</protein>
<dbReference type="HOGENOM" id="CLU_003684_1_0_6"/>
<feature type="domain" description="Teneurin-like YD-shell" evidence="4">
    <location>
        <begin position="970"/>
        <end position="1223"/>
    </location>
</feature>
<dbReference type="InterPro" id="IPR022385">
    <property type="entry name" value="Rhs_assc_core"/>
</dbReference>
<dbReference type="PANTHER" id="PTHR32305:SF15">
    <property type="entry name" value="PROTEIN RHSA-RELATED"/>
    <property type="match status" value="1"/>
</dbReference>
<accession>M4NAC6</accession>
<feature type="compositionally biased region" description="Polar residues" evidence="2">
    <location>
        <begin position="49"/>
        <end position="66"/>
    </location>
</feature>
<feature type="domain" description="DUF6531" evidence="3">
    <location>
        <begin position="84"/>
        <end position="143"/>
    </location>
</feature>
<organism evidence="5 6">
    <name type="scientific">Rhodanobacter denitrificans</name>
    <dbReference type="NCBI Taxonomy" id="666685"/>
    <lineage>
        <taxon>Bacteria</taxon>
        <taxon>Pseudomonadati</taxon>
        <taxon>Pseudomonadota</taxon>
        <taxon>Gammaproteobacteria</taxon>
        <taxon>Lysobacterales</taxon>
        <taxon>Rhodanobacteraceae</taxon>
        <taxon>Rhodanobacter</taxon>
    </lineage>
</organism>
<feature type="compositionally biased region" description="Gly residues" evidence="2">
    <location>
        <begin position="32"/>
        <end position="48"/>
    </location>
</feature>
<dbReference type="NCBIfam" id="TIGR01643">
    <property type="entry name" value="YD_repeat_2x"/>
    <property type="match status" value="4"/>
</dbReference>
<keyword evidence="1" id="KW-0677">Repeat</keyword>
<proteinExistence type="predicted"/>
<gene>
    <name evidence="5" type="ORF">R2APBS1_0239</name>
</gene>
<reference evidence="5 6" key="1">
    <citation type="submission" date="2012-04" db="EMBL/GenBank/DDBJ databases">
        <title>Complete genome of Rhodanobacter sp. 2APBS1.</title>
        <authorList>
            <consortium name="US DOE Joint Genome Institute"/>
            <person name="Huntemann M."/>
            <person name="Wei C.-L."/>
            <person name="Han J."/>
            <person name="Detter J.C."/>
            <person name="Han C."/>
            <person name="Tapia R."/>
            <person name="Munk A.C.C."/>
            <person name="Chen A."/>
            <person name="Krypides N."/>
            <person name="Mavromatis K."/>
            <person name="Markowitz V."/>
            <person name="Szeto E."/>
            <person name="Ivanova N."/>
            <person name="Mikhailova N."/>
            <person name="Ovchinnikova G."/>
            <person name="Pagani I."/>
            <person name="Pati A."/>
            <person name="Goodwin L."/>
            <person name="Peters L."/>
            <person name="Pitluck S."/>
            <person name="Woyke T."/>
            <person name="Prakash O."/>
            <person name="Elkins J."/>
            <person name="Brown S."/>
            <person name="Palumbo A."/>
            <person name="Hemme C."/>
            <person name="Zhou J."/>
            <person name="Watson D."/>
            <person name="Jardine P."/>
            <person name="Kostka J."/>
            <person name="Green S."/>
        </authorList>
    </citation>
    <scope>NUCLEOTIDE SEQUENCE [LARGE SCALE GENOMIC DNA]</scope>
    <source>
        <strain evidence="5 6">2APBS1</strain>
    </source>
</reference>
<evidence type="ECO:0000313" key="5">
    <source>
        <dbReference type="EMBL" id="AGG87415.1"/>
    </source>
</evidence>
<dbReference type="InterPro" id="IPR056823">
    <property type="entry name" value="TEN-like_YD-shell"/>
</dbReference>
<evidence type="ECO:0000256" key="1">
    <source>
        <dbReference type="ARBA" id="ARBA00022737"/>
    </source>
</evidence>
<sequence length="1351" mass="142248">MVAHPVICTTGTPGYQQSYVCDVTWIDDGDGGGGGNGSVGVGGGGGGSPHTSVNTQSTVNQNNSKNPKLPCDKTTTTSVVTASDPIDTSSGSKIEKVTDFAEPGEMGLTFERYYNSRFSCAGSNAPCTTNVGTWTTNLDYELDVICYYQSTGGNPDRPIRCGPVTFTRPDGSSLNFVSTTAFFGTTNGAPNPGPFSPVGTATLTNNGNSTYTLRDEDAQVLTFDSQGNLLSIKDPSGIGWTLTHPDGNTTVVTHTNGTSFKVALVAGSGGTYGSAKQINVTDPAGGVYVYQSTVGVWDSFTNPVSHLGVVSSETLPGSPSTTVAYKYLPDNSATGSYAQLAEVDYNGVAHDVTTYDGAGRANLSSMADGTQKTTIVYGGNGIGPTATVTNPLGHIAVYQYNGSQLLLSVTGTGNAALHCDASFAQNTYDANGNLATSADNNGNTTQYVYAATGLLQKKTEAAGTASQRITDFTWDTTAGMDRPLSIKIEGLSETDFAYDSNNRLAAQTLKNLTTVGTQPALTTTYAYTYYANGMLKTRSVTHPSLNGSNTDVYTYDTLGNLATVADGLGHTTTYSSYSLLGRPGQISGPNGDVTNYTYDARGRVASIVRHPNGVAATWTYTYDGFGLPAGVTAPDNSVSGITRNAYMQVTSVTHNDKDGTSTESFSYDANGDVVTRIVARGGDIGVEATASYDGLGRMYQKHGMHGQTLTYAYDKNDNVVSVTDALGHAITYQYDALNRVTQSTDPNAGVTKYTYDLAGHVITVTDPRGLVTTYAYDGLGQLWSQSSPDTGTTTFAYDAYGRRYSMTRADGVQTIYGYDTLNRPTSVSAGGLTQSTAYDSCTHGIGRPCSVSDANSTTSYTYTPEGWITGRGFSIGGTSYALGYGYDSVGHVASVVYPDGNSAAYSYINGAVSGVTVTVGGTSASAVSAVTYRPGGTAMASWTSSNGLTNTLVYDSDGRLGSINVPGVQNLAFTYDAADRITQITNGLDGSMTETIGYDAMSHLTTETSGADNESYTYDAAGNRTHQVVNGNTTTYSMAATSNRLATLSGTWNTTWGYDAEGAITTANGTTVYQYDPFHRLVNANGTSYVIGPEGQRLRKMSASGVTTYFAPDRSGTLLAENQSGTWMDYVWLNGRLVTAIVNGGKYPVHADQTGRPMAVTNSNSQAIVWQAQGLPFTNQVTTNVWRTFNLGFPGQYHDLESGMWQNGARDYNPYIGRYVESDPIGLGGGINTYAYVGNNPLSNIDPFGLQDTSKEQKENAVQGATNLAGAAVLPDSAGAVSDIGGALGQGAVAISSGIQTLAQQDYNAFTAPEGGTHIYPKLFGDMNWSQYPTFAEAWKAYLMKRLGKCP</sequence>
<dbReference type="Pfam" id="PF05593">
    <property type="entry name" value="RHS_repeat"/>
    <property type="match status" value="2"/>
</dbReference>
<dbReference type="InterPro" id="IPR045351">
    <property type="entry name" value="DUF6531"/>
</dbReference>
<dbReference type="InterPro" id="IPR050708">
    <property type="entry name" value="T6SS_VgrG/RHS"/>
</dbReference>
<dbReference type="eggNOG" id="COG3209">
    <property type="taxonomic scope" value="Bacteria"/>
</dbReference>
<evidence type="ECO:0000313" key="6">
    <source>
        <dbReference type="Proteomes" id="UP000011859"/>
    </source>
</evidence>
<dbReference type="Pfam" id="PF25023">
    <property type="entry name" value="TEN_YD-shell"/>
    <property type="match status" value="2"/>
</dbReference>
<feature type="domain" description="Teneurin-like YD-shell" evidence="4">
    <location>
        <begin position="661"/>
        <end position="828"/>
    </location>
</feature>
<evidence type="ECO:0000259" key="4">
    <source>
        <dbReference type="Pfam" id="PF25023"/>
    </source>
</evidence>
<dbReference type="NCBIfam" id="TIGR03696">
    <property type="entry name" value="Rhs_assc_core"/>
    <property type="match status" value="1"/>
</dbReference>
<evidence type="ECO:0000256" key="2">
    <source>
        <dbReference type="SAM" id="MobiDB-lite"/>
    </source>
</evidence>
<dbReference type="Gene3D" id="2.180.10.10">
    <property type="entry name" value="RHS repeat-associated core"/>
    <property type="match status" value="4"/>
</dbReference>
<dbReference type="STRING" id="666685.R2APBS1_0239"/>
<dbReference type="InterPro" id="IPR006530">
    <property type="entry name" value="YD"/>
</dbReference>